<dbReference type="Gene3D" id="3.40.50.720">
    <property type="entry name" value="NAD(P)-binding Rossmann-like Domain"/>
    <property type="match status" value="1"/>
</dbReference>
<accession>A0A166CH14</accession>
<dbReference type="PANTHER" id="PTHR11728:SF1">
    <property type="entry name" value="GLYCEROL-3-PHOSPHATE DEHYDROGENASE [NAD(+)] 2, CHLOROPLASTIC"/>
    <property type="match status" value="1"/>
</dbReference>
<dbReference type="RefSeq" id="WP_042692478.1">
    <property type="nucleotide sequence ID" value="NZ_CABMAB010000008.1"/>
</dbReference>
<dbReference type="Pfam" id="PF01210">
    <property type="entry name" value="NAD_Gly3P_dh_N"/>
    <property type="match status" value="1"/>
</dbReference>
<feature type="active site" description="Proton acceptor" evidence="4">
    <location>
        <position position="188"/>
    </location>
</feature>
<evidence type="ECO:0000313" key="11">
    <source>
        <dbReference type="Proteomes" id="UP000077428"/>
    </source>
</evidence>
<dbReference type="InterPro" id="IPR011128">
    <property type="entry name" value="G3P_DH_NAD-dep_N"/>
</dbReference>
<dbReference type="EMBL" id="LWMU01000011">
    <property type="protein sequence ID" value="KZX14257.1"/>
    <property type="molecule type" value="Genomic_DNA"/>
</dbReference>
<dbReference type="AlphaFoldDB" id="A0A166CH14"/>
<reference evidence="11" key="1">
    <citation type="journal article" date="2016" name="Genome Announc.">
        <title>Draft Genome Sequences of Methanobrevibacter curvatus DSM11111, Methanobrevibacter cuticularis DSM11139, Methanobrevibacter filiformis DSM11501, and Methanobrevibacter oralis DSM7256.</title>
        <authorList>
            <person name="Poehlein A."/>
            <person name="Seedorf H."/>
        </authorList>
    </citation>
    <scope>NUCLEOTIDE SEQUENCE [LARGE SCALE GENOMIC DNA]</scope>
    <source>
        <strain evidence="11">DSM 7256 / JCM 30027 / ZR</strain>
    </source>
</reference>
<dbReference type="GO" id="GO:0051287">
    <property type="term" value="F:NAD binding"/>
    <property type="evidence" value="ECO:0007669"/>
    <property type="project" value="InterPro"/>
</dbReference>
<feature type="binding site" evidence="6">
    <location>
        <position position="252"/>
    </location>
    <ligand>
        <name>NAD(+)</name>
        <dbReference type="ChEBI" id="CHEBI:57540"/>
    </ligand>
</feature>
<evidence type="ECO:0000256" key="3">
    <source>
        <dbReference type="ARBA" id="ARBA00023027"/>
    </source>
</evidence>
<dbReference type="InterPro" id="IPR006168">
    <property type="entry name" value="G3P_DH_NAD-dep"/>
</dbReference>
<dbReference type="STRING" id="66851.MBORA_00310"/>
<feature type="binding site" evidence="6">
    <location>
        <begin position="9"/>
        <end position="14"/>
    </location>
    <ligand>
        <name>NAD(+)</name>
        <dbReference type="ChEBI" id="CHEBI:57540"/>
    </ligand>
</feature>
<sequence>MSLKIGVVGAGAMGTAISQIVAENTNELLLYAKRKEICDMINQTRYNLEYYPNIELHRNITAVNDLNDLKECEIIFLCIPSSTMREIVEKLNEIIPPECILVSTAKGLEHSTNKRMSEIIEEVIKRPAVVLSGPNIASEMMKSLFSATTIASSNENYLDKVYLALSSNKFKINKNNDIIGTEYCGIIKNVLAISQGILEGMDINANARFAVFTKSYTETKEIIEELGGLRKTVDDYCGFGDIITASTLNVSRNHTLGVLRGQNLIIDEKASGVLFEGKNTSKILKRICDDLNINALTVDFVHEIIIENENPKEAFMKLWNKL</sequence>
<feature type="domain" description="Glycerol-3-phosphate dehydrogenase NAD-dependent N-terminal" evidence="8">
    <location>
        <begin position="4"/>
        <end position="156"/>
    </location>
</feature>
<dbReference type="EC" id="1.1.1.94" evidence="10"/>
<dbReference type="GO" id="GO:0005829">
    <property type="term" value="C:cytosol"/>
    <property type="evidence" value="ECO:0007669"/>
    <property type="project" value="TreeGrafter"/>
</dbReference>
<dbReference type="PATRIC" id="fig|66851.6.peg.43"/>
<dbReference type="GO" id="GO:0046168">
    <property type="term" value="P:glycerol-3-phosphate catabolic process"/>
    <property type="evidence" value="ECO:0007669"/>
    <property type="project" value="InterPro"/>
</dbReference>
<evidence type="ECO:0000256" key="2">
    <source>
        <dbReference type="ARBA" id="ARBA00023002"/>
    </source>
</evidence>
<evidence type="ECO:0000256" key="7">
    <source>
        <dbReference type="RuleBase" id="RU000437"/>
    </source>
</evidence>
<dbReference type="SUPFAM" id="SSF51735">
    <property type="entry name" value="NAD(P)-binding Rossmann-fold domains"/>
    <property type="match status" value="1"/>
</dbReference>
<evidence type="ECO:0000256" key="5">
    <source>
        <dbReference type="PIRSR" id="PIRSR000114-2"/>
    </source>
</evidence>
<keyword evidence="11" id="KW-1185">Reference proteome</keyword>
<dbReference type="InterPro" id="IPR008927">
    <property type="entry name" value="6-PGluconate_DH-like_C_sf"/>
</dbReference>
<feature type="binding site" evidence="5">
    <location>
        <begin position="252"/>
        <end position="253"/>
    </location>
    <ligand>
        <name>substrate</name>
    </ligand>
</feature>
<dbReference type="GO" id="GO:0047952">
    <property type="term" value="F:glycerol-3-phosphate dehydrogenase [NAD(P)+] activity"/>
    <property type="evidence" value="ECO:0007669"/>
    <property type="project" value="UniProtKB-EC"/>
</dbReference>
<evidence type="ECO:0000259" key="8">
    <source>
        <dbReference type="Pfam" id="PF01210"/>
    </source>
</evidence>
<gene>
    <name evidence="10" type="primary">gpsA_1</name>
    <name evidence="10" type="ORF">MBORA_00310</name>
</gene>
<keyword evidence="3 6" id="KW-0520">NAD</keyword>
<evidence type="ECO:0000313" key="10">
    <source>
        <dbReference type="EMBL" id="KZX14257.1"/>
    </source>
</evidence>
<dbReference type="FunFam" id="3.40.50.720:FF:000019">
    <property type="entry name" value="Glycerol-3-phosphate dehydrogenase [NAD(P)+]"/>
    <property type="match status" value="1"/>
</dbReference>
<feature type="binding site" evidence="6">
    <location>
        <position position="137"/>
    </location>
    <ligand>
        <name>NAD(+)</name>
        <dbReference type="ChEBI" id="CHEBI:57540"/>
    </ligand>
</feature>
<evidence type="ECO:0000256" key="6">
    <source>
        <dbReference type="PIRSR" id="PIRSR000114-3"/>
    </source>
</evidence>
<dbReference type="PIRSF" id="PIRSF000114">
    <property type="entry name" value="Glycerol-3-P_dh"/>
    <property type="match status" value="1"/>
</dbReference>
<dbReference type="PRINTS" id="PR00077">
    <property type="entry name" value="GPDHDRGNASE"/>
</dbReference>
<feature type="domain" description="Glycerol-3-phosphate dehydrogenase NAD-dependent C-terminal" evidence="9">
    <location>
        <begin position="177"/>
        <end position="315"/>
    </location>
</feature>
<dbReference type="Proteomes" id="UP000077428">
    <property type="component" value="Unassembled WGS sequence"/>
</dbReference>
<dbReference type="Gene3D" id="1.10.1040.10">
    <property type="entry name" value="N-(1-d-carboxylethyl)-l-norvaline Dehydrogenase, domain 2"/>
    <property type="match status" value="1"/>
</dbReference>
<protein>
    <submittedName>
        <fullName evidence="10">Glycerol-3-phosphate dehydrogenase</fullName>
        <ecNumber evidence="10">1.1.1.94</ecNumber>
    </submittedName>
</protein>
<dbReference type="GO" id="GO:0005975">
    <property type="term" value="P:carbohydrate metabolic process"/>
    <property type="evidence" value="ECO:0007669"/>
    <property type="project" value="InterPro"/>
</dbReference>
<name>A0A166CH14_METOA</name>
<feature type="binding site" evidence="5">
    <location>
        <position position="106"/>
    </location>
    <ligand>
        <name>substrate</name>
    </ligand>
</feature>
<organism evidence="10 11">
    <name type="scientific">Methanobrevibacter oralis</name>
    <dbReference type="NCBI Taxonomy" id="66851"/>
    <lineage>
        <taxon>Archaea</taxon>
        <taxon>Methanobacteriati</taxon>
        <taxon>Methanobacteriota</taxon>
        <taxon>Methanomada group</taxon>
        <taxon>Methanobacteria</taxon>
        <taxon>Methanobacteriales</taxon>
        <taxon>Methanobacteriaceae</taxon>
        <taxon>Methanobrevibacter</taxon>
    </lineage>
</organism>
<comment type="similarity">
    <text evidence="1 7">Belongs to the NAD-dependent glycerol-3-phosphate dehydrogenase family.</text>
</comment>
<dbReference type="InterPro" id="IPR013328">
    <property type="entry name" value="6PGD_dom2"/>
</dbReference>
<dbReference type="InterPro" id="IPR036291">
    <property type="entry name" value="NAD(P)-bd_dom_sf"/>
</dbReference>
<dbReference type="NCBIfam" id="NF000940">
    <property type="entry name" value="PRK00094.1-2"/>
    <property type="match status" value="1"/>
</dbReference>
<evidence type="ECO:0000256" key="4">
    <source>
        <dbReference type="PIRSR" id="PIRSR000114-1"/>
    </source>
</evidence>
<dbReference type="NCBIfam" id="NF000942">
    <property type="entry name" value="PRK00094.1-4"/>
    <property type="match status" value="1"/>
</dbReference>
<dbReference type="PANTHER" id="PTHR11728">
    <property type="entry name" value="GLYCEROL-3-PHOSPHATE DEHYDROGENASE"/>
    <property type="match status" value="1"/>
</dbReference>
<evidence type="ECO:0000256" key="1">
    <source>
        <dbReference type="ARBA" id="ARBA00011009"/>
    </source>
</evidence>
<evidence type="ECO:0000259" key="9">
    <source>
        <dbReference type="Pfam" id="PF07479"/>
    </source>
</evidence>
<dbReference type="SUPFAM" id="SSF48179">
    <property type="entry name" value="6-phosphogluconate dehydrogenase C-terminal domain-like"/>
    <property type="match status" value="1"/>
</dbReference>
<dbReference type="OrthoDB" id="107040at2157"/>
<keyword evidence="2 7" id="KW-0560">Oxidoreductase</keyword>
<proteinExistence type="inferred from homology"/>
<dbReference type="InterPro" id="IPR006109">
    <property type="entry name" value="G3P_DH_NAD-dep_C"/>
</dbReference>
<dbReference type="Pfam" id="PF07479">
    <property type="entry name" value="NAD_Gly3P_dh_C"/>
    <property type="match status" value="1"/>
</dbReference>
<comment type="caution">
    <text evidence="10">The sequence shown here is derived from an EMBL/GenBank/DDBJ whole genome shotgun (WGS) entry which is preliminary data.</text>
</comment>